<keyword evidence="1" id="KW-0862">Zinc</keyword>
<evidence type="ECO:0000256" key="1">
    <source>
        <dbReference type="PROSITE-ProRule" id="PRU00042"/>
    </source>
</evidence>
<dbReference type="Proteomes" id="UP001390339">
    <property type="component" value="Unassembled WGS sequence"/>
</dbReference>
<protein>
    <recommendedName>
        <fullName evidence="3">C2H2-type domain-containing protein</fullName>
    </recommendedName>
</protein>
<organism evidence="4 5">
    <name type="scientific">Apiospora arundinis</name>
    <dbReference type="NCBI Taxonomy" id="335852"/>
    <lineage>
        <taxon>Eukaryota</taxon>
        <taxon>Fungi</taxon>
        <taxon>Dikarya</taxon>
        <taxon>Ascomycota</taxon>
        <taxon>Pezizomycotina</taxon>
        <taxon>Sordariomycetes</taxon>
        <taxon>Xylariomycetidae</taxon>
        <taxon>Amphisphaeriales</taxon>
        <taxon>Apiosporaceae</taxon>
        <taxon>Apiospora</taxon>
    </lineage>
</organism>
<name>A0ABR2I954_9PEZI</name>
<proteinExistence type="predicted"/>
<keyword evidence="5" id="KW-1185">Reference proteome</keyword>
<evidence type="ECO:0000313" key="4">
    <source>
        <dbReference type="EMBL" id="KAK8859152.1"/>
    </source>
</evidence>
<gene>
    <name evidence="4" type="ORF">PGQ11_009886</name>
</gene>
<dbReference type="PROSITE" id="PS50157">
    <property type="entry name" value="ZINC_FINGER_C2H2_2"/>
    <property type="match status" value="1"/>
</dbReference>
<keyword evidence="1" id="KW-0479">Metal-binding</keyword>
<dbReference type="EMBL" id="JAPCWZ010000006">
    <property type="protein sequence ID" value="KAK8859152.1"/>
    <property type="molecule type" value="Genomic_DNA"/>
</dbReference>
<evidence type="ECO:0000313" key="5">
    <source>
        <dbReference type="Proteomes" id="UP001390339"/>
    </source>
</evidence>
<feature type="region of interest" description="Disordered" evidence="2">
    <location>
        <begin position="95"/>
        <end position="114"/>
    </location>
</feature>
<dbReference type="InterPro" id="IPR013087">
    <property type="entry name" value="Znf_C2H2_type"/>
</dbReference>
<reference evidence="4 5" key="1">
    <citation type="journal article" date="2024" name="IMA Fungus">
        <title>Apiospora arundinis, a panoply of carbohydrate-active enzymes and secondary metabolites.</title>
        <authorList>
            <person name="Sorensen T."/>
            <person name="Petersen C."/>
            <person name="Muurmann A.T."/>
            <person name="Christiansen J.V."/>
            <person name="Brundto M.L."/>
            <person name="Overgaard C.K."/>
            <person name="Boysen A.T."/>
            <person name="Wollenberg R.D."/>
            <person name="Larsen T.O."/>
            <person name="Sorensen J.L."/>
            <person name="Nielsen K.L."/>
            <person name="Sondergaard T.E."/>
        </authorList>
    </citation>
    <scope>NUCLEOTIDE SEQUENCE [LARGE SCALE GENOMIC DNA]</scope>
    <source>
        <strain evidence="4 5">AAU 773</strain>
    </source>
</reference>
<evidence type="ECO:0000256" key="2">
    <source>
        <dbReference type="SAM" id="MobiDB-lite"/>
    </source>
</evidence>
<sequence length="440" mass="48327">MISEPSTPISISSSEEAPSSSSSSSADISLFSPIATPFILPSRLHISSLAHHTSAHLLPSATANDQPRHFRCDEYHPGCPEAFQSHKDLNRHLRSKEHHPELHGPSKQQAPEETNQCACGMMDTRPDNHKRHVSKCHATPILPYRCAEGHTFGSKGRTLLRLRVPSTAALLLGLLVAGTLIRRLGARKHVLGVLDVLVPDVARDGLERLGREPAERHLVAPRRDRALPLLLEQEVGAHALRLPLDADRQVVDVELEIGDGAEDRDQGLGSRVDFRFCCCCRITSLSLLFWCLLLLLSLLPRDRRCLVPELGVLERQDAPPEIFALVVALPDEALDPVEVLDDVRVAAVLALFRVEELLLVLGEAVDVQLAEARLDVFLDLVQPAQRALAVPDLGVAELLFRVLVAPVAEGGRRAELGGALDLLFGDLLFLRGGRRCRFRC</sequence>
<feature type="region of interest" description="Disordered" evidence="2">
    <location>
        <begin position="1"/>
        <end position="26"/>
    </location>
</feature>
<evidence type="ECO:0000259" key="3">
    <source>
        <dbReference type="PROSITE" id="PS50157"/>
    </source>
</evidence>
<feature type="domain" description="C2H2-type" evidence="3">
    <location>
        <begin position="70"/>
        <end position="103"/>
    </location>
</feature>
<comment type="caution">
    <text evidence="4">The sequence shown here is derived from an EMBL/GenBank/DDBJ whole genome shotgun (WGS) entry which is preliminary data.</text>
</comment>
<keyword evidence="1" id="KW-0863">Zinc-finger</keyword>
<accession>A0ABR2I954</accession>